<dbReference type="GO" id="GO:0005886">
    <property type="term" value="C:plasma membrane"/>
    <property type="evidence" value="ECO:0007669"/>
    <property type="project" value="UniProtKB-SubCell"/>
</dbReference>
<feature type="transmembrane region" description="Helical" evidence="9">
    <location>
        <begin position="310"/>
        <end position="332"/>
    </location>
</feature>
<evidence type="ECO:0000256" key="2">
    <source>
        <dbReference type="ARBA" id="ARBA00022448"/>
    </source>
</evidence>
<dbReference type="PANTHER" id="PTHR46997">
    <property type="entry name" value="LOW AFFINITY TRYPTOPHAN PERMEASE-RELATED"/>
    <property type="match status" value="1"/>
</dbReference>
<sequence>MKNFIFAIATLVGTIVGLGMFGIPYTVSKAGFFVGILYLIVLGFVFVILHLMQGEIVERDNSSHRLTGFIGKYLGARWKAFIGLMIITGIYAGLLAYIIVGGKFLSSSMGGFLEPDIAGLLFWLVMSVFVWLGLKTIGEIELLMTGLLILIVVGLFVFGVGNLDLESLPPFNFSGLFLPYGVILFAYSGFVAIPEIKELLKNSSKMYKMAIIAGSGIPIIVYLLFTFMVVGISGENTTEEAFVGLENHLGGFVIRMGSLFGVLAIATSYLVLGVSLKHTFENDWRLPKWIAGFLVTVMPALLFVSGSQDFIKVISFAGAVVGAPIIISIVLVYDKILEKNKSRPSIVNVPRFFRWGLIALFALGGAYEVIYLIK</sequence>
<organism evidence="10 11">
    <name type="scientific">Candidatus Spechtbacteria bacterium RIFCSPHIGHO2_01_FULL_43_30</name>
    <dbReference type="NCBI Taxonomy" id="1802158"/>
    <lineage>
        <taxon>Bacteria</taxon>
        <taxon>Candidatus Spechtiibacteriota</taxon>
    </lineage>
</organism>
<evidence type="ECO:0000256" key="9">
    <source>
        <dbReference type="SAM" id="Phobius"/>
    </source>
</evidence>
<gene>
    <name evidence="10" type="ORF">A2827_03875</name>
</gene>
<feature type="transmembrane region" description="Helical" evidence="9">
    <location>
        <begin position="173"/>
        <end position="194"/>
    </location>
</feature>
<evidence type="ECO:0000256" key="3">
    <source>
        <dbReference type="ARBA" id="ARBA00022475"/>
    </source>
</evidence>
<feature type="transmembrane region" description="Helical" evidence="9">
    <location>
        <begin position="5"/>
        <end position="25"/>
    </location>
</feature>
<dbReference type="Proteomes" id="UP000177932">
    <property type="component" value="Unassembled WGS sequence"/>
</dbReference>
<dbReference type="PIRSF" id="PIRSF006060">
    <property type="entry name" value="AA_transporter"/>
    <property type="match status" value="1"/>
</dbReference>
<evidence type="ECO:0000256" key="1">
    <source>
        <dbReference type="ARBA" id="ARBA00004429"/>
    </source>
</evidence>
<feature type="transmembrane region" description="Helical" evidence="9">
    <location>
        <begin position="141"/>
        <end position="161"/>
    </location>
</feature>
<keyword evidence="5 9" id="KW-0812">Transmembrane</keyword>
<feature type="transmembrane region" description="Helical" evidence="9">
    <location>
        <begin position="80"/>
        <end position="105"/>
    </location>
</feature>
<evidence type="ECO:0000256" key="6">
    <source>
        <dbReference type="ARBA" id="ARBA00022970"/>
    </source>
</evidence>
<protein>
    <recommendedName>
        <fullName evidence="12">Amino acid transporter transmembrane domain-containing protein</fullName>
    </recommendedName>
</protein>
<evidence type="ECO:0008006" key="12">
    <source>
        <dbReference type="Google" id="ProtNLM"/>
    </source>
</evidence>
<keyword evidence="8 9" id="KW-0472">Membrane</keyword>
<dbReference type="InterPro" id="IPR018227">
    <property type="entry name" value="Amino_acid_transport_2"/>
</dbReference>
<dbReference type="Pfam" id="PF03222">
    <property type="entry name" value="Trp_Tyr_perm"/>
    <property type="match status" value="1"/>
</dbReference>
<dbReference type="Gene3D" id="1.20.1740.10">
    <property type="entry name" value="Amino acid/polyamine transporter I"/>
    <property type="match status" value="1"/>
</dbReference>
<reference evidence="10 11" key="1">
    <citation type="journal article" date="2016" name="Nat. Commun.">
        <title>Thousands of microbial genomes shed light on interconnected biogeochemical processes in an aquifer system.</title>
        <authorList>
            <person name="Anantharaman K."/>
            <person name="Brown C.T."/>
            <person name="Hug L.A."/>
            <person name="Sharon I."/>
            <person name="Castelle C.J."/>
            <person name="Probst A.J."/>
            <person name="Thomas B.C."/>
            <person name="Singh A."/>
            <person name="Wilkins M.J."/>
            <person name="Karaoz U."/>
            <person name="Brodie E.L."/>
            <person name="Williams K.H."/>
            <person name="Hubbard S.S."/>
            <person name="Banfield J.F."/>
        </authorList>
    </citation>
    <scope>NUCLEOTIDE SEQUENCE [LARGE SCALE GENOMIC DNA]</scope>
</reference>
<dbReference type="AlphaFoldDB" id="A0A1G2H792"/>
<evidence type="ECO:0000256" key="5">
    <source>
        <dbReference type="ARBA" id="ARBA00022692"/>
    </source>
</evidence>
<keyword evidence="7 9" id="KW-1133">Transmembrane helix</keyword>
<feature type="transmembrane region" description="Helical" evidence="9">
    <location>
        <begin position="252"/>
        <end position="274"/>
    </location>
</feature>
<name>A0A1G2H792_9BACT</name>
<feature type="transmembrane region" description="Helical" evidence="9">
    <location>
        <begin position="117"/>
        <end position="134"/>
    </location>
</feature>
<comment type="caution">
    <text evidence="10">The sequence shown here is derived from an EMBL/GenBank/DDBJ whole genome shotgun (WGS) entry which is preliminary data.</text>
</comment>
<proteinExistence type="predicted"/>
<dbReference type="EMBL" id="MHOD01000010">
    <property type="protein sequence ID" value="OGZ58344.1"/>
    <property type="molecule type" value="Genomic_DNA"/>
</dbReference>
<feature type="transmembrane region" description="Helical" evidence="9">
    <location>
        <begin position="286"/>
        <end position="304"/>
    </location>
</feature>
<dbReference type="STRING" id="1802158.A2827_03875"/>
<evidence type="ECO:0000256" key="7">
    <source>
        <dbReference type="ARBA" id="ARBA00022989"/>
    </source>
</evidence>
<dbReference type="InterPro" id="IPR013059">
    <property type="entry name" value="Trp_tyr_transpt"/>
</dbReference>
<keyword evidence="2" id="KW-0813">Transport</keyword>
<feature type="transmembrane region" description="Helical" evidence="9">
    <location>
        <begin position="352"/>
        <end position="373"/>
    </location>
</feature>
<dbReference type="GO" id="GO:0015173">
    <property type="term" value="F:aromatic amino acid transmembrane transporter activity"/>
    <property type="evidence" value="ECO:0007669"/>
    <property type="project" value="InterPro"/>
</dbReference>
<evidence type="ECO:0000313" key="10">
    <source>
        <dbReference type="EMBL" id="OGZ58344.1"/>
    </source>
</evidence>
<evidence type="ECO:0000256" key="4">
    <source>
        <dbReference type="ARBA" id="ARBA00022519"/>
    </source>
</evidence>
<keyword evidence="3" id="KW-1003">Cell membrane</keyword>
<dbReference type="PANTHER" id="PTHR46997:SF2">
    <property type="entry name" value="TYROSINE-SPECIFIC TRANSPORT SYSTEM"/>
    <property type="match status" value="1"/>
</dbReference>
<evidence type="ECO:0000313" key="11">
    <source>
        <dbReference type="Proteomes" id="UP000177932"/>
    </source>
</evidence>
<comment type="subcellular location">
    <subcellularLocation>
        <location evidence="1">Cell inner membrane</location>
        <topology evidence="1">Multi-pass membrane protein</topology>
    </subcellularLocation>
</comment>
<feature type="transmembrane region" description="Helical" evidence="9">
    <location>
        <begin position="206"/>
        <end position="232"/>
    </location>
</feature>
<keyword evidence="6" id="KW-0029">Amino-acid transport</keyword>
<accession>A0A1G2H792</accession>
<dbReference type="GO" id="GO:0003333">
    <property type="term" value="P:amino acid transmembrane transport"/>
    <property type="evidence" value="ECO:0007669"/>
    <property type="project" value="InterPro"/>
</dbReference>
<keyword evidence="4" id="KW-0997">Cell inner membrane</keyword>
<evidence type="ECO:0000256" key="8">
    <source>
        <dbReference type="ARBA" id="ARBA00023136"/>
    </source>
</evidence>
<feature type="transmembrane region" description="Helical" evidence="9">
    <location>
        <begin position="31"/>
        <end position="52"/>
    </location>
</feature>